<evidence type="ECO:0000313" key="1">
    <source>
        <dbReference type="EMBL" id="RGC47901.1"/>
    </source>
</evidence>
<dbReference type="EMBL" id="QVFD01000005">
    <property type="protein sequence ID" value="RGC47901.1"/>
    <property type="molecule type" value="Genomic_DNA"/>
</dbReference>
<name>A0A3E2XMB1_9FIRM</name>
<proteinExistence type="predicted"/>
<keyword evidence="2" id="KW-1185">Reference proteome</keyword>
<protein>
    <submittedName>
        <fullName evidence="1">Rpn family recombination-promoting nuclease/putative transposase</fullName>
    </submittedName>
</protein>
<dbReference type="InterPro" id="IPR010106">
    <property type="entry name" value="RpnA"/>
</dbReference>
<dbReference type="RefSeq" id="WP_117539674.1">
    <property type="nucleotide sequence ID" value="NZ_QVFD01000005.1"/>
</dbReference>
<dbReference type="Pfam" id="PF12784">
    <property type="entry name" value="PDDEXK_2"/>
    <property type="match status" value="1"/>
</dbReference>
<sequence>MRKKLQDLTIKDAFMFAAVMSDAEQCRHLLELVLEMKILEVHVVAEKTISYHPEYHGVRLDVMAEEAGTKRRFNVEMQVKTESALAKRSRYYHAQMDMDALLTGETYDQLPDTYVIFICDFAPFDSRLYRYNIRNVVRETNELLKDGNQTIILSTQGTNPSEVPVELVNFLKYVGQDTDEAETNDDYVRLLQEQIKRIKQNRDWEGKYMLLEEMMRDEREEGRQEGQERMSQLILLLLKQNRNEDIAKAAADRDYQEQLFKEFNL</sequence>
<evidence type="ECO:0000313" key="2">
    <source>
        <dbReference type="Proteomes" id="UP000261231"/>
    </source>
</evidence>
<gene>
    <name evidence="1" type="ORF">DW747_06955</name>
</gene>
<dbReference type="Proteomes" id="UP000261231">
    <property type="component" value="Unassembled WGS sequence"/>
</dbReference>
<reference evidence="1 2" key="1">
    <citation type="submission" date="2018-08" db="EMBL/GenBank/DDBJ databases">
        <title>A genome reference for cultivated species of the human gut microbiota.</title>
        <authorList>
            <person name="Zou Y."/>
            <person name="Xue W."/>
            <person name="Luo G."/>
        </authorList>
    </citation>
    <scope>NUCLEOTIDE SEQUENCE [LARGE SCALE GENOMIC DNA]</scope>
    <source>
        <strain evidence="1 2">AM28-39</strain>
    </source>
</reference>
<dbReference type="AlphaFoldDB" id="A0A3E2XMB1"/>
<dbReference type="OrthoDB" id="9775482at2"/>
<dbReference type="PANTHER" id="PTHR41317">
    <property type="entry name" value="PD-(D_E)XK NUCLEASE FAMILY TRANSPOSASE"/>
    <property type="match status" value="1"/>
</dbReference>
<organism evidence="1 2">
    <name type="scientific">Coprococcus catus</name>
    <dbReference type="NCBI Taxonomy" id="116085"/>
    <lineage>
        <taxon>Bacteria</taxon>
        <taxon>Bacillati</taxon>
        <taxon>Bacillota</taxon>
        <taxon>Clostridia</taxon>
        <taxon>Lachnospirales</taxon>
        <taxon>Lachnospiraceae</taxon>
        <taxon>Coprococcus</taxon>
    </lineage>
</organism>
<comment type="caution">
    <text evidence="1">The sequence shown here is derived from an EMBL/GenBank/DDBJ whole genome shotgun (WGS) entry which is preliminary data.</text>
</comment>
<accession>A0A3E2XMB1</accession>
<dbReference type="NCBIfam" id="TIGR01784">
    <property type="entry name" value="T_den_put_tspse"/>
    <property type="match status" value="1"/>
</dbReference>
<dbReference type="PANTHER" id="PTHR41317:SF1">
    <property type="entry name" value="PD-(D_E)XK NUCLEASE FAMILY TRANSPOSASE"/>
    <property type="match status" value="1"/>
</dbReference>